<organism evidence="2 3">
    <name type="scientific">Haloquadratum walsbyi J07HQW2</name>
    <dbReference type="NCBI Taxonomy" id="1238425"/>
    <lineage>
        <taxon>Archaea</taxon>
        <taxon>Methanobacteriati</taxon>
        <taxon>Methanobacteriota</taxon>
        <taxon>Stenosarchaea group</taxon>
        <taxon>Halobacteria</taxon>
        <taxon>Halobacteriales</taxon>
        <taxon>Haloferacaceae</taxon>
        <taxon>Haloquadratum</taxon>
    </lineage>
</organism>
<dbReference type="Proteomes" id="UP000030710">
    <property type="component" value="Unassembled WGS sequence"/>
</dbReference>
<sequence>MTAEHDNRAHLSEIEDGAGCTEIWEYLTERRADAPSEATDVSETSDRNTSMD</sequence>
<protein>
    <submittedName>
        <fullName evidence="2">Uncharacterized protein</fullName>
    </submittedName>
</protein>
<dbReference type="eggNOG" id="arCOG07919">
    <property type="taxonomic scope" value="Archaea"/>
</dbReference>
<accession>U1NEN1</accession>
<reference evidence="2 3" key="1">
    <citation type="journal article" date="2013" name="PLoS ONE">
        <title>Assembly-driven community genomics of a hypersaline microbial ecosystem.</title>
        <authorList>
            <person name="Podell S."/>
            <person name="Ugalde J.A."/>
            <person name="Narasingarao P."/>
            <person name="Banfield J.F."/>
            <person name="Heidelberg K.B."/>
            <person name="Allen E.E."/>
        </authorList>
    </citation>
    <scope>NUCLEOTIDE SEQUENCE [LARGE SCALE GENOMIC DNA]</scope>
    <source>
        <strain evidence="3">J07HQW2</strain>
    </source>
</reference>
<evidence type="ECO:0000313" key="3">
    <source>
        <dbReference type="Proteomes" id="UP000030710"/>
    </source>
</evidence>
<dbReference type="RefSeq" id="WP_021054703.1">
    <property type="nucleotide sequence ID" value="NZ_KE356561.1"/>
</dbReference>
<feature type="compositionally biased region" description="Polar residues" evidence="1">
    <location>
        <begin position="39"/>
        <end position="52"/>
    </location>
</feature>
<dbReference type="EMBL" id="KE356561">
    <property type="protein sequence ID" value="ERG95223.1"/>
    <property type="molecule type" value="Genomic_DNA"/>
</dbReference>
<evidence type="ECO:0000313" key="2">
    <source>
        <dbReference type="EMBL" id="ERG95223.1"/>
    </source>
</evidence>
<proteinExistence type="predicted"/>
<dbReference type="AlphaFoldDB" id="U1NEN1"/>
<evidence type="ECO:0000256" key="1">
    <source>
        <dbReference type="SAM" id="MobiDB-lite"/>
    </source>
</evidence>
<gene>
    <name evidence="2" type="ORF">J07HQW2_01672</name>
</gene>
<dbReference type="STRING" id="1238425.J07HQW2_01672"/>
<dbReference type="HOGENOM" id="CLU_214687_0_0_2"/>
<feature type="region of interest" description="Disordered" evidence="1">
    <location>
        <begin position="30"/>
        <end position="52"/>
    </location>
</feature>
<name>U1NEN1_9EURY</name>